<keyword evidence="1" id="KW-0472">Membrane</keyword>
<sequence>MANNNFDGGRWASIQNEFFCMAKSTCAVALYDAIGITRQLNDDRNILAFGKVDEFLSKKENGTTNQHKLQTLNLVDNIEKAIHEKIIKVKNDQIDANKNMAVGHFLDDPRIVMNKEDRERVAKGIEERHEQSLDIFIQKTKAGIDAIVEAEEGFKKYQQHLNLNAMSAFRTKVDNISKDGFSTAVAYQDDHYNWLTSKNLLNGLYYFDQSEKLEKDKDNNKAMPKPSEGSNGFIFHMLVMDLMHGMTFLPKGQQLIDKWINEQKVEDKNLYLRAYCFNNKKLMENYDQTFSAGGDGAKNTVDYSKQIFGIFKTADEVFDKWLESIAGKAFITANGLKASDKMFYWMSLALNSTINAVSKVKMKTISAGSVTGVASLFKNDELVKTHAVNLFYLRTGDLAKKVPLSSLFYNLEFNKAAEAVIRGQNSNYKNQYVLSVGKEINLHVKEQSTATKNRILAIVGVFELLNFCFQYDAWKSDSLNKPEVAAQLAASCLSVTSAALDLIGESLDKQEALKNVAAKTKFTAASFGIVGSVIGLLVDGKTFNETDNTTIKFILTFKLVANFAILISQSLSLVGIAIAIGGEAAKKRAIQYSTRTVVAFLTGARFIVSLNFIVLGTMAIEMIAKKYLMDNDLEDWCQKSAFHRVTSTDPKHEYKNNEKKKYLNETDELEGFTKAIGVI</sequence>
<organism evidence="2 3">
    <name type="scientific">Acinetobacter wuhouensis</name>
    <dbReference type="NCBI Taxonomy" id="1879050"/>
    <lineage>
        <taxon>Bacteria</taxon>
        <taxon>Pseudomonadati</taxon>
        <taxon>Pseudomonadota</taxon>
        <taxon>Gammaproteobacteria</taxon>
        <taxon>Moraxellales</taxon>
        <taxon>Moraxellaceae</taxon>
        <taxon>Acinetobacter</taxon>
    </lineage>
</organism>
<accession>A0A3G2T5S8</accession>
<dbReference type="NCBIfam" id="NF041559">
    <property type="entry name" value="BTH_I2691_fam"/>
    <property type="match status" value="1"/>
</dbReference>
<evidence type="ECO:0000256" key="1">
    <source>
        <dbReference type="SAM" id="Phobius"/>
    </source>
</evidence>
<evidence type="ECO:0000313" key="3">
    <source>
        <dbReference type="Proteomes" id="UP000279962"/>
    </source>
</evidence>
<dbReference type="Proteomes" id="UP000279962">
    <property type="component" value="Chromosome"/>
</dbReference>
<dbReference type="InterPro" id="IPR048126">
    <property type="entry name" value="Toxin_VasX"/>
</dbReference>
<feature type="transmembrane region" description="Helical" evidence="1">
    <location>
        <begin position="559"/>
        <end position="580"/>
    </location>
</feature>
<proteinExistence type="predicted"/>
<dbReference type="AlphaFoldDB" id="A0A3G2T5S8"/>
<name>A0A3G2T5S8_9GAMM</name>
<gene>
    <name evidence="2" type="ORF">CDG68_19065</name>
</gene>
<protein>
    <submittedName>
        <fullName evidence="2">Uncharacterized protein</fullName>
    </submittedName>
</protein>
<keyword evidence="1" id="KW-0812">Transmembrane</keyword>
<evidence type="ECO:0000313" key="2">
    <source>
        <dbReference type="EMBL" id="AYO55618.1"/>
    </source>
</evidence>
<feature type="transmembrane region" description="Helical" evidence="1">
    <location>
        <begin position="600"/>
        <end position="620"/>
    </location>
</feature>
<dbReference type="EMBL" id="CP033133">
    <property type="protein sequence ID" value="AYO55618.1"/>
    <property type="molecule type" value="Genomic_DNA"/>
</dbReference>
<keyword evidence="1" id="KW-1133">Transmembrane helix</keyword>
<reference evidence="2 3" key="1">
    <citation type="submission" date="2018-10" db="EMBL/GenBank/DDBJ databases">
        <title>The complete genome of Acinetobacter wuhouensis strain WCHAW010062.</title>
        <authorList>
            <person name="Hu Y."/>
            <person name="Long H."/>
            <person name="Feng Y."/>
            <person name="Zong Z."/>
        </authorList>
    </citation>
    <scope>NUCLEOTIDE SEQUENCE [LARGE SCALE GENOMIC DNA]</scope>
    <source>
        <strain evidence="2 3">WCHAW010062</strain>
    </source>
</reference>